<dbReference type="EMBL" id="FWXV01000001">
    <property type="protein sequence ID" value="SMC66623.1"/>
    <property type="molecule type" value="Genomic_DNA"/>
</dbReference>
<keyword evidence="1" id="KW-0732">Signal</keyword>
<dbReference type="OrthoDB" id="5327615at2"/>
<protein>
    <submittedName>
        <fullName evidence="3">Carbonic anhydrase</fullName>
    </submittedName>
</protein>
<dbReference type="GO" id="GO:0008270">
    <property type="term" value="F:zinc ion binding"/>
    <property type="evidence" value="ECO:0007669"/>
    <property type="project" value="InterPro"/>
</dbReference>
<reference evidence="3 4" key="1">
    <citation type="submission" date="2017-04" db="EMBL/GenBank/DDBJ databases">
        <authorList>
            <person name="Afonso C.L."/>
            <person name="Miller P.J."/>
            <person name="Scott M.A."/>
            <person name="Spackman E."/>
            <person name="Goraichik I."/>
            <person name="Dimitrov K.M."/>
            <person name="Suarez D.L."/>
            <person name="Swayne D.E."/>
        </authorList>
    </citation>
    <scope>NUCLEOTIDE SEQUENCE [LARGE SCALE GENOMIC DNA]</scope>
    <source>
        <strain evidence="3 4">DSM 43828</strain>
    </source>
</reference>
<evidence type="ECO:0000313" key="4">
    <source>
        <dbReference type="Proteomes" id="UP000192674"/>
    </source>
</evidence>
<dbReference type="InterPro" id="IPR041891">
    <property type="entry name" value="Alpha_CA_prokaryot-like"/>
</dbReference>
<dbReference type="GO" id="GO:0006730">
    <property type="term" value="P:one-carbon metabolic process"/>
    <property type="evidence" value="ECO:0007669"/>
    <property type="project" value="TreeGrafter"/>
</dbReference>
<sequence>MVSRRTVIVLGPLSVATAMLSAPVAQSRLAQQSPIDVTRESIRVEPGLPRLRIFYGRSDVEIEYIRKDSASPTGCTTRHHEETEEGTVARGSGYVTLAGTRYDLVQFHFHTPSEHTFEGRHAPLEMHLVHSSATGKLLVIGVPLVPGPPSAVDKVLAKFAPECGEPVHVPAIDLNALLPADRTTARYNGSLTTAPFAEGVQWFLAKEKTVTKATINRFRSLFPHGNARPTQPLNGRRVQIERW</sequence>
<evidence type="ECO:0000256" key="1">
    <source>
        <dbReference type="SAM" id="SignalP"/>
    </source>
</evidence>
<accession>A0A1W2B0Y0</accession>
<dbReference type="Gene3D" id="3.10.200.10">
    <property type="entry name" value="Alpha carbonic anhydrase"/>
    <property type="match status" value="1"/>
</dbReference>
<dbReference type="PANTHER" id="PTHR18952:SF208">
    <property type="entry name" value="CARBONIC ANHYDRASE XA-RELATED"/>
    <property type="match status" value="1"/>
</dbReference>
<feature type="signal peptide" evidence="1">
    <location>
        <begin position="1"/>
        <end position="21"/>
    </location>
</feature>
<proteinExistence type="predicted"/>
<dbReference type="InterPro" id="IPR001148">
    <property type="entry name" value="CA_dom"/>
</dbReference>
<organism evidence="3 4">
    <name type="scientific">Kibdelosporangium aridum</name>
    <dbReference type="NCBI Taxonomy" id="2030"/>
    <lineage>
        <taxon>Bacteria</taxon>
        <taxon>Bacillati</taxon>
        <taxon>Actinomycetota</taxon>
        <taxon>Actinomycetes</taxon>
        <taxon>Pseudonocardiales</taxon>
        <taxon>Pseudonocardiaceae</taxon>
        <taxon>Kibdelosporangium</taxon>
    </lineage>
</organism>
<feature type="domain" description="Alpha-carbonic anhydrase" evidence="2">
    <location>
        <begin position="1"/>
        <end position="242"/>
    </location>
</feature>
<evidence type="ECO:0000259" key="2">
    <source>
        <dbReference type="PROSITE" id="PS51144"/>
    </source>
</evidence>
<dbReference type="SMART" id="SM01057">
    <property type="entry name" value="Carb_anhydrase"/>
    <property type="match status" value="1"/>
</dbReference>
<dbReference type="SUPFAM" id="SSF51069">
    <property type="entry name" value="Carbonic anhydrase"/>
    <property type="match status" value="1"/>
</dbReference>
<gene>
    <name evidence="3" type="ORF">SAMN05661093_01306</name>
</gene>
<dbReference type="Pfam" id="PF00194">
    <property type="entry name" value="Carb_anhydrase"/>
    <property type="match status" value="1"/>
</dbReference>
<name>A0A1W2B0Y0_KIBAR</name>
<dbReference type="Proteomes" id="UP000192674">
    <property type="component" value="Unassembled WGS sequence"/>
</dbReference>
<dbReference type="CDD" id="cd03124">
    <property type="entry name" value="alpha_CA_prokaryotic_like"/>
    <property type="match status" value="1"/>
</dbReference>
<feature type="chain" id="PRO_5038925833" evidence="1">
    <location>
        <begin position="22"/>
        <end position="243"/>
    </location>
</feature>
<evidence type="ECO:0000313" key="3">
    <source>
        <dbReference type="EMBL" id="SMC66623.1"/>
    </source>
</evidence>
<dbReference type="AlphaFoldDB" id="A0A1W2B0Y0"/>
<dbReference type="PANTHER" id="PTHR18952">
    <property type="entry name" value="CARBONIC ANHYDRASE"/>
    <property type="match status" value="1"/>
</dbReference>
<dbReference type="InterPro" id="IPR023561">
    <property type="entry name" value="Carbonic_anhydrase_a-class"/>
</dbReference>
<dbReference type="PROSITE" id="PS51144">
    <property type="entry name" value="ALPHA_CA_2"/>
    <property type="match status" value="1"/>
</dbReference>
<keyword evidence="4" id="KW-1185">Reference proteome</keyword>
<dbReference type="GO" id="GO:0004089">
    <property type="term" value="F:carbonate dehydratase activity"/>
    <property type="evidence" value="ECO:0007669"/>
    <property type="project" value="InterPro"/>
</dbReference>
<dbReference type="InterPro" id="IPR036398">
    <property type="entry name" value="CA_dom_sf"/>
</dbReference>